<dbReference type="AlphaFoldDB" id="A0A5C3MQ86"/>
<dbReference type="Proteomes" id="UP000305948">
    <property type="component" value="Unassembled WGS sequence"/>
</dbReference>
<evidence type="ECO:0000313" key="2">
    <source>
        <dbReference type="Proteomes" id="UP000305948"/>
    </source>
</evidence>
<accession>A0A5C3MQ86</accession>
<dbReference type="EMBL" id="ML213524">
    <property type="protein sequence ID" value="TFK47454.1"/>
    <property type="molecule type" value="Genomic_DNA"/>
</dbReference>
<organism evidence="1 2">
    <name type="scientific">Heliocybe sulcata</name>
    <dbReference type="NCBI Taxonomy" id="5364"/>
    <lineage>
        <taxon>Eukaryota</taxon>
        <taxon>Fungi</taxon>
        <taxon>Dikarya</taxon>
        <taxon>Basidiomycota</taxon>
        <taxon>Agaricomycotina</taxon>
        <taxon>Agaricomycetes</taxon>
        <taxon>Gloeophyllales</taxon>
        <taxon>Gloeophyllaceae</taxon>
        <taxon>Heliocybe</taxon>
    </lineage>
</organism>
<gene>
    <name evidence="1" type="ORF">OE88DRAFT_806107</name>
</gene>
<proteinExistence type="predicted"/>
<reference evidence="1 2" key="1">
    <citation type="journal article" date="2019" name="Nat. Ecol. Evol.">
        <title>Megaphylogeny resolves global patterns of mushroom evolution.</title>
        <authorList>
            <person name="Varga T."/>
            <person name="Krizsan K."/>
            <person name="Foldi C."/>
            <person name="Dima B."/>
            <person name="Sanchez-Garcia M."/>
            <person name="Sanchez-Ramirez S."/>
            <person name="Szollosi G.J."/>
            <person name="Szarkandi J.G."/>
            <person name="Papp V."/>
            <person name="Albert L."/>
            <person name="Andreopoulos W."/>
            <person name="Angelini C."/>
            <person name="Antonin V."/>
            <person name="Barry K.W."/>
            <person name="Bougher N.L."/>
            <person name="Buchanan P."/>
            <person name="Buyck B."/>
            <person name="Bense V."/>
            <person name="Catcheside P."/>
            <person name="Chovatia M."/>
            <person name="Cooper J."/>
            <person name="Damon W."/>
            <person name="Desjardin D."/>
            <person name="Finy P."/>
            <person name="Geml J."/>
            <person name="Haridas S."/>
            <person name="Hughes K."/>
            <person name="Justo A."/>
            <person name="Karasinski D."/>
            <person name="Kautmanova I."/>
            <person name="Kiss B."/>
            <person name="Kocsube S."/>
            <person name="Kotiranta H."/>
            <person name="LaButti K.M."/>
            <person name="Lechner B.E."/>
            <person name="Liimatainen K."/>
            <person name="Lipzen A."/>
            <person name="Lukacs Z."/>
            <person name="Mihaltcheva S."/>
            <person name="Morgado L.N."/>
            <person name="Niskanen T."/>
            <person name="Noordeloos M.E."/>
            <person name="Ohm R.A."/>
            <person name="Ortiz-Santana B."/>
            <person name="Ovrebo C."/>
            <person name="Racz N."/>
            <person name="Riley R."/>
            <person name="Savchenko A."/>
            <person name="Shiryaev A."/>
            <person name="Soop K."/>
            <person name="Spirin V."/>
            <person name="Szebenyi C."/>
            <person name="Tomsovsky M."/>
            <person name="Tulloss R.E."/>
            <person name="Uehling J."/>
            <person name="Grigoriev I.V."/>
            <person name="Vagvolgyi C."/>
            <person name="Papp T."/>
            <person name="Martin F.M."/>
            <person name="Miettinen O."/>
            <person name="Hibbett D.S."/>
            <person name="Nagy L.G."/>
        </authorList>
    </citation>
    <scope>NUCLEOTIDE SEQUENCE [LARGE SCALE GENOMIC DNA]</scope>
    <source>
        <strain evidence="1 2">OMC1185</strain>
    </source>
</reference>
<protein>
    <submittedName>
        <fullName evidence="1">Uncharacterized protein</fullName>
    </submittedName>
</protein>
<sequence>MALASAARLVILSKLSGDRLKCFVPFLLTETRALRVTLISARPDRAQSESPSRTGESKCRPTIRNLIERKVIERKVLARRHL</sequence>
<keyword evidence="2" id="KW-1185">Reference proteome</keyword>
<evidence type="ECO:0000313" key="1">
    <source>
        <dbReference type="EMBL" id="TFK47454.1"/>
    </source>
</evidence>
<name>A0A5C3MQ86_9AGAM</name>